<dbReference type="InterPro" id="IPR050979">
    <property type="entry name" value="LD-transpeptidase"/>
</dbReference>
<dbReference type="Gene3D" id="2.60.40.3710">
    <property type="match status" value="1"/>
</dbReference>
<protein>
    <recommendedName>
        <fullName evidence="9">L,D-TPase catalytic domain-containing protein</fullName>
    </recommendedName>
</protein>
<proteinExistence type="predicted"/>
<keyword evidence="3 7" id="KW-0133">Cell shape</keyword>
<dbReference type="SUPFAM" id="SSF141523">
    <property type="entry name" value="L,D-transpeptidase catalytic domain-like"/>
    <property type="match status" value="1"/>
</dbReference>
<accession>A0A372JJW7</accession>
<dbReference type="CDD" id="cd13432">
    <property type="entry name" value="LDT_IgD_like_2"/>
    <property type="match status" value="1"/>
</dbReference>
<feature type="region of interest" description="Disordered" evidence="8">
    <location>
        <begin position="1"/>
        <end position="41"/>
    </location>
</feature>
<dbReference type="Gene3D" id="2.60.40.3780">
    <property type="match status" value="1"/>
</dbReference>
<dbReference type="GO" id="GO:0008360">
    <property type="term" value="P:regulation of cell shape"/>
    <property type="evidence" value="ECO:0007669"/>
    <property type="project" value="UniProtKB-UniRule"/>
</dbReference>
<keyword evidence="2" id="KW-0808">Transferase</keyword>
<sequence length="394" mass="42470">MALALTACGGGEKHDGTNVDGKAEAGSPQLTITPGNGEGRAAPDAGVTVKVVGGTLDQVVVTRKGKPVEGEMSADKTTWRSRTLRPGSQYQVQASARSPKGKTATATSAFGTVKAGNELKITSVTPSAGQKVGIGMPIMVTFNRDVGDRKAVEKALQVRSEKPGVGAWRWIDDRNVIFRTKNNQYWQPNQKITFTAKLAGVKSDKRTYGTADLSRSFKIGDAHMVTVNVKTHRLVVKKNGVKVNGWGISAGRGGRIRNGVDIYETTSGVHLTMGKENPAIMTSEWMGVKPEDKANGGYKEVIPFAVRISNSGEYIHSMAATTWAQGRENVSHGCVNSPPSKAEWYYSFSYLGDPVVITGTDRDLPWDNGWSFYQMSWTKWVRGSALGQEVNTAG</sequence>
<dbReference type="PANTHER" id="PTHR30582">
    <property type="entry name" value="L,D-TRANSPEPTIDASE"/>
    <property type="match status" value="1"/>
</dbReference>
<evidence type="ECO:0000256" key="5">
    <source>
        <dbReference type="ARBA" id="ARBA00023315"/>
    </source>
</evidence>
<dbReference type="PANTHER" id="PTHR30582:SF2">
    <property type="entry name" value="L,D-TRANSPEPTIDASE YCIB-RELATED"/>
    <property type="match status" value="1"/>
</dbReference>
<comment type="caution">
    <text evidence="10">The sequence shown here is derived from an EMBL/GenBank/DDBJ whole genome shotgun (WGS) entry which is preliminary data.</text>
</comment>
<comment type="pathway">
    <text evidence="1 7">Cell wall biogenesis; peptidoglycan biosynthesis.</text>
</comment>
<dbReference type="EMBL" id="QURH01000305">
    <property type="protein sequence ID" value="RFU40144.1"/>
    <property type="molecule type" value="Genomic_DNA"/>
</dbReference>
<feature type="active site" description="Proton donor/acceptor" evidence="7">
    <location>
        <position position="316"/>
    </location>
</feature>
<evidence type="ECO:0000256" key="2">
    <source>
        <dbReference type="ARBA" id="ARBA00022679"/>
    </source>
</evidence>
<evidence type="ECO:0000256" key="8">
    <source>
        <dbReference type="SAM" id="MobiDB-lite"/>
    </source>
</evidence>
<evidence type="ECO:0000256" key="1">
    <source>
        <dbReference type="ARBA" id="ARBA00004752"/>
    </source>
</evidence>
<keyword evidence="6 7" id="KW-0961">Cell wall biogenesis/degradation</keyword>
<dbReference type="GO" id="GO:0071972">
    <property type="term" value="F:peptidoglycan L,D-transpeptidase activity"/>
    <property type="evidence" value="ECO:0007669"/>
    <property type="project" value="TreeGrafter"/>
</dbReference>
<dbReference type="UniPathway" id="UPA00219"/>
<dbReference type="GO" id="GO:0071555">
    <property type="term" value="P:cell wall organization"/>
    <property type="evidence" value="ECO:0007669"/>
    <property type="project" value="UniProtKB-UniRule"/>
</dbReference>
<dbReference type="CDD" id="cd16913">
    <property type="entry name" value="YkuD_like"/>
    <property type="match status" value="1"/>
</dbReference>
<feature type="compositionally biased region" description="Basic and acidic residues" evidence="8">
    <location>
        <begin position="11"/>
        <end position="23"/>
    </location>
</feature>
<feature type="domain" description="L,D-TPase catalytic" evidence="9">
    <location>
        <begin position="223"/>
        <end position="358"/>
    </location>
</feature>
<evidence type="ECO:0000313" key="10">
    <source>
        <dbReference type="EMBL" id="RFU40144.1"/>
    </source>
</evidence>
<evidence type="ECO:0000256" key="4">
    <source>
        <dbReference type="ARBA" id="ARBA00022984"/>
    </source>
</evidence>
<organism evidence="10 11">
    <name type="scientific">Actinomadura logoneensis</name>
    <dbReference type="NCBI Taxonomy" id="2293572"/>
    <lineage>
        <taxon>Bacteria</taxon>
        <taxon>Bacillati</taxon>
        <taxon>Actinomycetota</taxon>
        <taxon>Actinomycetes</taxon>
        <taxon>Streptosporangiales</taxon>
        <taxon>Thermomonosporaceae</taxon>
        <taxon>Actinomadura</taxon>
    </lineage>
</organism>
<dbReference type="InterPro" id="IPR038063">
    <property type="entry name" value="Transpep_catalytic_dom"/>
</dbReference>
<dbReference type="Pfam" id="PF03734">
    <property type="entry name" value="YkuD"/>
    <property type="match status" value="1"/>
</dbReference>
<dbReference type="GO" id="GO:0016746">
    <property type="term" value="F:acyltransferase activity"/>
    <property type="evidence" value="ECO:0007669"/>
    <property type="project" value="UniProtKB-KW"/>
</dbReference>
<evidence type="ECO:0000313" key="11">
    <source>
        <dbReference type="Proteomes" id="UP000261811"/>
    </source>
</evidence>
<dbReference type="Gene3D" id="2.40.440.10">
    <property type="entry name" value="L,D-transpeptidase catalytic domain-like"/>
    <property type="match status" value="1"/>
</dbReference>
<dbReference type="GO" id="GO:0005576">
    <property type="term" value="C:extracellular region"/>
    <property type="evidence" value="ECO:0007669"/>
    <property type="project" value="TreeGrafter"/>
</dbReference>
<dbReference type="Proteomes" id="UP000261811">
    <property type="component" value="Unassembled WGS sequence"/>
</dbReference>
<dbReference type="InterPro" id="IPR041280">
    <property type="entry name" value="Big_10"/>
</dbReference>
<keyword evidence="11" id="KW-1185">Reference proteome</keyword>
<name>A0A372JJW7_9ACTN</name>
<dbReference type="GO" id="GO:0018104">
    <property type="term" value="P:peptidoglycan-protein cross-linking"/>
    <property type="evidence" value="ECO:0007669"/>
    <property type="project" value="TreeGrafter"/>
</dbReference>
<keyword evidence="5" id="KW-0012">Acyltransferase</keyword>
<evidence type="ECO:0000259" key="9">
    <source>
        <dbReference type="PROSITE" id="PS52029"/>
    </source>
</evidence>
<evidence type="ECO:0000256" key="3">
    <source>
        <dbReference type="ARBA" id="ARBA00022960"/>
    </source>
</evidence>
<evidence type="ECO:0000256" key="7">
    <source>
        <dbReference type="PROSITE-ProRule" id="PRU01373"/>
    </source>
</evidence>
<feature type="active site" description="Nucleophile" evidence="7">
    <location>
        <position position="334"/>
    </location>
</feature>
<dbReference type="InterPro" id="IPR005490">
    <property type="entry name" value="LD_TPept_cat_dom"/>
</dbReference>
<dbReference type="OrthoDB" id="5242354at2"/>
<reference evidence="10 11" key="1">
    <citation type="submission" date="2018-08" db="EMBL/GenBank/DDBJ databases">
        <title>Actinomadura jelena sp. nov., a novel Actinomycete isolated from soil in Chad.</title>
        <authorList>
            <person name="Shi L."/>
        </authorList>
    </citation>
    <scope>NUCLEOTIDE SEQUENCE [LARGE SCALE GENOMIC DNA]</scope>
    <source>
        <strain evidence="10 11">NEAU-G17</strain>
    </source>
</reference>
<dbReference type="PROSITE" id="PS52029">
    <property type="entry name" value="LD_TPASE"/>
    <property type="match status" value="1"/>
</dbReference>
<dbReference type="AlphaFoldDB" id="A0A372JJW7"/>
<dbReference type="Pfam" id="PF17964">
    <property type="entry name" value="Big_10"/>
    <property type="match status" value="1"/>
</dbReference>
<gene>
    <name evidence="10" type="ORF">DZF91_18670</name>
</gene>
<keyword evidence="4 7" id="KW-0573">Peptidoglycan synthesis</keyword>
<evidence type="ECO:0000256" key="6">
    <source>
        <dbReference type="ARBA" id="ARBA00023316"/>
    </source>
</evidence>